<dbReference type="InterPro" id="IPR050367">
    <property type="entry name" value="APC_superfamily"/>
</dbReference>
<keyword evidence="3 6" id="KW-0812">Transmembrane</keyword>
<accession>X1K7A8</accession>
<feature type="transmembrane region" description="Helical" evidence="6">
    <location>
        <begin position="90"/>
        <end position="110"/>
    </location>
</feature>
<keyword evidence="4 6" id="KW-1133">Transmembrane helix</keyword>
<comment type="caution">
    <text evidence="7">The sequence shown here is derived from an EMBL/GenBank/DDBJ whole genome shotgun (WGS) entry which is preliminary data.</text>
</comment>
<feature type="non-terminal residue" evidence="7">
    <location>
        <position position="252"/>
    </location>
</feature>
<dbReference type="PANTHER" id="PTHR42770:SF11">
    <property type="entry name" value="INNER MEMBRANE TRANSPORT PROTEIN YBAT"/>
    <property type="match status" value="1"/>
</dbReference>
<dbReference type="AlphaFoldDB" id="X1K7A8"/>
<evidence type="ECO:0000256" key="5">
    <source>
        <dbReference type="ARBA" id="ARBA00023136"/>
    </source>
</evidence>
<dbReference type="EMBL" id="BARU01036393">
    <property type="protein sequence ID" value="GAH89500.1"/>
    <property type="molecule type" value="Genomic_DNA"/>
</dbReference>
<dbReference type="InterPro" id="IPR002293">
    <property type="entry name" value="AA/rel_permease1"/>
</dbReference>
<dbReference type="GO" id="GO:0022857">
    <property type="term" value="F:transmembrane transporter activity"/>
    <property type="evidence" value="ECO:0007669"/>
    <property type="project" value="InterPro"/>
</dbReference>
<evidence type="ECO:0000256" key="2">
    <source>
        <dbReference type="ARBA" id="ARBA00022475"/>
    </source>
</evidence>
<evidence type="ECO:0000256" key="6">
    <source>
        <dbReference type="SAM" id="Phobius"/>
    </source>
</evidence>
<dbReference type="PANTHER" id="PTHR42770">
    <property type="entry name" value="AMINO ACID TRANSPORTER-RELATED"/>
    <property type="match status" value="1"/>
</dbReference>
<evidence type="ECO:0008006" key="8">
    <source>
        <dbReference type="Google" id="ProtNLM"/>
    </source>
</evidence>
<evidence type="ECO:0000256" key="3">
    <source>
        <dbReference type="ARBA" id="ARBA00022692"/>
    </source>
</evidence>
<evidence type="ECO:0000313" key="7">
    <source>
        <dbReference type="EMBL" id="GAH89500.1"/>
    </source>
</evidence>
<feature type="transmembrane region" description="Helical" evidence="6">
    <location>
        <begin position="192"/>
        <end position="215"/>
    </location>
</feature>
<dbReference type="GO" id="GO:0005886">
    <property type="term" value="C:plasma membrane"/>
    <property type="evidence" value="ECO:0007669"/>
    <property type="project" value="UniProtKB-SubCell"/>
</dbReference>
<dbReference type="Gene3D" id="1.20.1740.10">
    <property type="entry name" value="Amino acid/polyamine transporter I"/>
    <property type="match status" value="1"/>
</dbReference>
<gene>
    <name evidence="7" type="ORF">S03H2_56829</name>
</gene>
<feature type="transmembrane region" description="Helical" evidence="6">
    <location>
        <begin position="159"/>
        <end position="180"/>
    </location>
</feature>
<evidence type="ECO:0000256" key="1">
    <source>
        <dbReference type="ARBA" id="ARBA00004651"/>
    </source>
</evidence>
<feature type="transmembrane region" description="Helical" evidence="6">
    <location>
        <begin position="6"/>
        <end position="29"/>
    </location>
</feature>
<keyword evidence="5 6" id="KW-0472">Membrane</keyword>
<organism evidence="7">
    <name type="scientific">marine sediment metagenome</name>
    <dbReference type="NCBI Taxonomy" id="412755"/>
    <lineage>
        <taxon>unclassified sequences</taxon>
        <taxon>metagenomes</taxon>
        <taxon>ecological metagenomes</taxon>
    </lineage>
</organism>
<feature type="transmembrane region" description="Helical" evidence="6">
    <location>
        <begin position="50"/>
        <end position="78"/>
    </location>
</feature>
<reference evidence="7" key="1">
    <citation type="journal article" date="2014" name="Front. Microbiol.">
        <title>High frequency of phylogenetically diverse reductive dehalogenase-homologous genes in deep subseafloor sedimentary metagenomes.</title>
        <authorList>
            <person name="Kawai M."/>
            <person name="Futagami T."/>
            <person name="Toyoda A."/>
            <person name="Takaki Y."/>
            <person name="Nishi S."/>
            <person name="Hori S."/>
            <person name="Arai W."/>
            <person name="Tsubouchi T."/>
            <person name="Morono Y."/>
            <person name="Uchiyama I."/>
            <person name="Ito T."/>
            <person name="Fujiyama A."/>
            <person name="Inagaki F."/>
            <person name="Takami H."/>
        </authorList>
    </citation>
    <scope>NUCLEOTIDE SEQUENCE</scope>
    <source>
        <strain evidence="7">Expedition CK06-06</strain>
    </source>
</reference>
<proteinExistence type="predicted"/>
<comment type="subcellular location">
    <subcellularLocation>
        <location evidence="1">Cell membrane</location>
        <topology evidence="1">Multi-pass membrane protein</topology>
    </subcellularLocation>
</comment>
<feature type="non-terminal residue" evidence="7">
    <location>
        <position position="1"/>
    </location>
</feature>
<feature type="transmembrane region" description="Helical" evidence="6">
    <location>
        <begin position="227"/>
        <end position="251"/>
    </location>
</feature>
<keyword evidence="2" id="KW-1003">Cell membrane</keyword>
<sequence>LSKTGPGIFIAYLLAVIPAIFVAYLIAYIGSAFPVTGGTYVITSRLLGGFGGFMTVWLVILAVGSAIAFLAATLGVFIGEALGIPSESELLFILIVGISALVIFYFLNWIKVEISGLIELILTIVGDILVMVIFIIAAIPHFNPSNFEPLFPLGIPPVMFAALTFFFSYTGFTLILDVAGEIKNPKKNIPRALLISLVALTILYVLQAFMVAGIQQWDSSVDTVTEILILGGILPPEMILFMTILISIAIAS</sequence>
<feature type="transmembrane region" description="Helical" evidence="6">
    <location>
        <begin position="117"/>
        <end position="139"/>
    </location>
</feature>
<name>X1K7A8_9ZZZZ</name>
<evidence type="ECO:0000256" key="4">
    <source>
        <dbReference type="ARBA" id="ARBA00022989"/>
    </source>
</evidence>
<dbReference type="Pfam" id="PF13520">
    <property type="entry name" value="AA_permease_2"/>
    <property type="match status" value="1"/>
</dbReference>
<protein>
    <recommendedName>
        <fullName evidence="8">Amino acid permease/ SLC12A domain-containing protein</fullName>
    </recommendedName>
</protein>